<evidence type="ECO:0000313" key="10">
    <source>
        <dbReference type="EMBL" id="KQK31073.1"/>
    </source>
</evidence>
<dbReference type="Proteomes" id="UP000051562">
    <property type="component" value="Unassembled WGS sequence"/>
</dbReference>
<dbReference type="OrthoDB" id="9782620at2"/>
<name>A0A0Q3M5M9_9HYPH</name>
<keyword evidence="5" id="KW-0190">Covalent protein-DNA linkage</keyword>
<evidence type="ECO:0000313" key="11">
    <source>
        <dbReference type="Proteomes" id="UP000051562"/>
    </source>
</evidence>
<dbReference type="InterPro" id="IPR036590">
    <property type="entry name" value="SRAP-like"/>
</dbReference>
<evidence type="ECO:0000256" key="3">
    <source>
        <dbReference type="ARBA" id="ARBA00022763"/>
    </source>
</evidence>
<dbReference type="GO" id="GO:0003697">
    <property type="term" value="F:single-stranded DNA binding"/>
    <property type="evidence" value="ECO:0007669"/>
    <property type="project" value="InterPro"/>
</dbReference>
<keyword evidence="6" id="KW-0238">DNA-binding</keyword>
<evidence type="ECO:0000256" key="2">
    <source>
        <dbReference type="ARBA" id="ARBA00022670"/>
    </source>
</evidence>
<dbReference type="InterPro" id="IPR003738">
    <property type="entry name" value="SRAP"/>
</dbReference>
<evidence type="ECO:0000256" key="1">
    <source>
        <dbReference type="ARBA" id="ARBA00008136"/>
    </source>
</evidence>
<evidence type="ECO:0000256" key="9">
    <source>
        <dbReference type="SAM" id="MobiDB-lite"/>
    </source>
</evidence>
<accession>A0A0Q3M5M9</accession>
<reference evidence="10 11" key="1">
    <citation type="submission" date="2015-10" db="EMBL/GenBank/DDBJ databases">
        <title>Draft genome of Bosea thiooxidans.</title>
        <authorList>
            <person name="Wang X."/>
        </authorList>
    </citation>
    <scope>NUCLEOTIDE SEQUENCE [LARGE SCALE GENOMIC DNA]</scope>
    <source>
        <strain evidence="10 11">CGMCC 9174</strain>
    </source>
</reference>
<sequence length="255" mass="28319">MCGRYAITLPPEAMRATFGYGEQPNFPPRYNVAPTQPVPVVLAQAGARHFLLMRWGFIPGWVRDAKDFPLVINIRSESAAEKPSFRNALTRRRCLLPADAFYEWRRSGTGKPARSEAFLFRRPDRGFFAFAALWETWSSPDGAEIDTVAMMTGPANGTMAPIHHRCPIILDPDDHDAWLDPQATAQQISPLLRPPPDDLFEAVAIGDAVNKVANDGPEVQRALAELPQPEAPDEPKRHARKATRRPADDGQGSLF</sequence>
<comment type="caution">
    <text evidence="10">The sequence shown here is derived from an EMBL/GenBank/DDBJ whole genome shotgun (WGS) entry which is preliminary data.</text>
</comment>
<dbReference type="PANTHER" id="PTHR13604:SF0">
    <property type="entry name" value="ABASIC SITE PROCESSING PROTEIN HMCES"/>
    <property type="match status" value="1"/>
</dbReference>
<dbReference type="PANTHER" id="PTHR13604">
    <property type="entry name" value="DC12-RELATED"/>
    <property type="match status" value="1"/>
</dbReference>
<proteinExistence type="inferred from homology"/>
<organism evidence="10 11">
    <name type="scientific">Bosea thiooxidans</name>
    <dbReference type="NCBI Taxonomy" id="53254"/>
    <lineage>
        <taxon>Bacteria</taxon>
        <taxon>Pseudomonadati</taxon>
        <taxon>Pseudomonadota</taxon>
        <taxon>Alphaproteobacteria</taxon>
        <taxon>Hyphomicrobiales</taxon>
        <taxon>Boseaceae</taxon>
        <taxon>Bosea</taxon>
    </lineage>
</organism>
<evidence type="ECO:0000256" key="7">
    <source>
        <dbReference type="ARBA" id="ARBA00023239"/>
    </source>
</evidence>
<evidence type="ECO:0000256" key="8">
    <source>
        <dbReference type="RuleBase" id="RU364100"/>
    </source>
</evidence>
<dbReference type="RefSeq" id="WP_055727569.1">
    <property type="nucleotide sequence ID" value="NZ_FUYX01000007.1"/>
</dbReference>
<dbReference type="AlphaFoldDB" id="A0A0Q3M5M9"/>
<dbReference type="GO" id="GO:0106300">
    <property type="term" value="P:protein-DNA covalent cross-linking repair"/>
    <property type="evidence" value="ECO:0007669"/>
    <property type="project" value="InterPro"/>
</dbReference>
<protein>
    <recommendedName>
        <fullName evidence="8">Abasic site processing protein</fullName>
        <ecNumber evidence="8">3.4.-.-</ecNumber>
    </recommendedName>
</protein>
<feature type="region of interest" description="Disordered" evidence="9">
    <location>
        <begin position="224"/>
        <end position="255"/>
    </location>
</feature>
<keyword evidence="3" id="KW-0227">DNA damage</keyword>
<keyword evidence="2 8" id="KW-0645">Protease</keyword>
<keyword evidence="7" id="KW-0456">Lyase</keyword>
<keyword evidence="11" id="KW-1185">Reference proteome</keyword>
<keyword evidence="4 8" id="KW-0378">Hydrolase</keyword>
<evidence type="ECO:0000256" key="5">
    <source>
        <dbReference type="ARBA" id="ARBA00023124"/>
    </source>
</evidence>
<dbReference type="EMBL" id="LMAR01000028">
    <property type="protein sequence ID" value="KQK31073.1"/>
    <property type="molecule type" value="Genomic_DNA"/>
</dbReference>
<dbReference type="Pfam" id="PF02586">
    <property type="entry name" value="SRAP"/>
    <property type="match status" value="1"/>
</dbReference>
<dbReference type="SUPFAM" id="SSF143081">
    <property type="entry name" value="BB1717-like"/>
    <property type="match status" value="1"/>
</dbReference>
<dbReference type="GO" id="GO:0016829">
    <property type="term" value="F:lyase activity"/>
    <property type="evidence" value="ECO:0007669"/>
    <property type="project" value="UniProtKB-KW"/>
</dbReference>
<evidence type="ECO:0000256" key="6">
    <source>
        <dbReference type="ARBA" id="ARBA00023125"/>
    </source>
</evidence>
<comment type="similarity">
    <text evidence="1 8">Belongs to the SOS response-associated peptidase family.</text>
</comment>
<dbReference type="EC" id="3.4.-.-" evidence="8"/>
<dbReference type="Gene3D" id="3.90.1680.10">
    <property type="entry name" value="SOS response associated peptidase-like"/>
    <property type="match status" value="1"/>
</dbReference>
<dbReference type="GO" id="GO:0008233">
    <property type="term" value="F:peptidase activity"/>
    <property type="evidence" value="ECO:0007669"/>
    <property type="project" value="UniProtKB-KW"/>
</dbReference>
<dbReference type="STRING" id="53254.SAMN05660750_02933"/>
<dbReference type="GO" id="GO:0006508">
    <property type="term" value="P:proteolysis"/>
    <property type="evidence" value="ECO:0007669"/>
    <property type="project" value="UniProtKB-KW"/>
</dbReference>
<evidence type="ECO:0000256" key="4">
    <source>
        <dbReference type="ARBA" id="ARBA00022801"/>
    </source>
</evidence>
<gene>
    <name evidence="10" type="ORF">ARD30_10675</name>
</gene>